<protein>
    <recommendedName>
        <fullName evidence="4">Prepilin-type N-terminal cleavage/methylation domain-containing protein</fullName>
    </recommendedName>
</protein>
<comment type="caution">
    <text evidence="2">The sequence shown here is derived from an EMBL/GenBank/DDBJ whole genome shotgun (WGS) entry which is preliminary data.</text>
</comment>
<reference evidence="2 3" key="1">
    <citation type="journal article" date="2016" name="Nat. Commun.">
        <title>Thousands of microbial genomes shed light on interconnected biogeochemical processes in an aquifer system.</title>
        <authorList>
            <person name="Anantharaman K."/>
            <person name="Brown C.T."/>
            <person name="Hug L.A."/>
            <person name="Sharon I."/>
            <person name="Castelle C.J."/>
            <person name="Probst A.J."/>
            <person name="Thomas B.C."/>
            <person name="Singh A."/>
            <person name="Wilkins M.J."/>
            <person name="Karaoz U."/>
            <person name="Brodie E.L."/>
            <person name="Williams K.H."/>
            <person name="Hubbard S.S."/>
            <person name="Banfield J.F."/>
        </authorList>
    </citation>
    <scope>NUCLEOTIDE SEQUENCE [LARGE SCALE GENOMIC DNA]</scope>
</reference>
<dbReference type="Proteomes" id="UP000176493">
    <property type="component" value="Unassembled WGS sequence"/>
</dbReference>
<evidence type="ECO:0000313" key="3">
    <source>
        <dbReference type="Proteomes" id="UP000176493"/>
    </source>
</evidence>
<evidence type="ECO:0008006" key="4">
    <source>
        <dbReference type="Google" id="ProtNLM"/>
    </source>
</evidence>
<sequence length="200" mass="22300">MSKTKRKNWSGLSAFSGFTIVETLVAIAILLISLATPLSMAEKGLAGAEASRHEITAFYLAQEAIEYLRNIRDSNAIAKRKNGPTWLQGLNKCLQGEGCGIDVTAVPDEQVIDCKPANFDCALYEYRGSTPELRGIFGHRNSSGWEKTDLTRKIFVEEIENDVEAKVIVVLTWRAGALGFRTITLQEHMFNWYVSPEEEL</sequence>
<organism evidence="2 3">
    <name type="scientific">Candidatus Taylorbacteria bacterium RIFCSPHIGHO2_02_49_25</name>
    <dbReference type="NCBI Taxonomy" id="1802305"/>
    <lineage>
        <taxon>Bacteria</taxon>
        <taxon>Candidatus Tayloriibacteriota</taxon>
    </lineage>
</organism>
<evidence type="ECO:0000256" key="1">
    <source>
        <dbReference type="SAM" id="Phobius"/>
    </source>
</evidence>
<keyword evidence="1" id="KW-0472">Membrane</keyword>
<dbReference type="EMBL" id="MHRJ01000040">
    <property type="protein sequence ID" value="OHA21758.1"/>
    <property type="molecule type" value="Genomic_DNA"/>
</dbReference>
<proteinExistence type="predicted"/>
<keyword evidence="1" id="KW-1133">Transmembrane helix</keyword>
<keyword evidence="1" id="KW-0812">Transmembrane</keyword>
<dbReference type="AlphaFoldDB" id="A0A1G2MD14"/>
<evidence type="ECO:0000313" key="2">
    <source>
        <dbReference type="EMBL" id="OHA21758.1"/>
    </source>
</evidence>
<name>A0A1G2MD14_9BACT</name>
<gene>
    <name evidence="2" type="ORF">A2W52_02240</name>
</gene>
<accession>A0A1G2MD14</accession>
<feature type="transmembrane region" description="Helical" evidence="1">
    <location>
        <begin position="12"/>
        <end position="35"/>
    </location>
</feature>